<feature type="compositionally biased region" description="Polar residues" evidence="1">
    <location>
        <begin position="85"/>
        <end position="104"/>
    </location>
</feature>
<sequence length="104" mass="10880">MESVGNPTRSPAGPPGSISKSSFWNNISKEMLIAIVSGVVSTVIVSILWKCIKAMLNTNSVEQSDAAPLPNPPPADQEEIELESVLSSPQSSTPFSGPSTDLSP</sequence>
<evidence type="ECO:0000256" key="1">
    <source>
        <dbReference type="SAM" id="MobiDB-lite"/>
    </source>
</evidence>
<evidence type="ECO:0000256" key="2">
    <source>
        <dbReference type="SAM" id="Phobius"/>
    </source>
</evidence>
<protein>
    <submittedName>
        <fullName evidence="4">Uncharacterized protein</fullName>
    </submittedName>
</protein>
<organism evidence="4 5">
    <name type="scientific">Carpinus fangiana</name>
    <dbReference type="NCBI Taxonomy" id="176857"/>
    <lineage>
        <taxon>Eukaryota</taxon>
        <taxon>Viridiplantae</taxon>
        <taxon>Streptophyta</taxon>
        <taxon>Embryophyta</taxon>
        <taxon>Tracheophyta</taxon>
        <taxon>Spermatophyta</taxon>
        <taxon>Magnoliopsida</taxon>
        <taxon>eudicotyledons</taxon>
        <taxon>Gunneridae</taxon>
        <taxon>Pentapetalae</taxon>
        <taxon>rosids</taxon>
        <taxon>fabids</taxon>
        <taxon>Fagales</taxon>
        <taxon>Betulaceae</taxon>
        <taxon>Carpinus</taxon>
    </lineage>
</organism>
<keyword evidence="2" id="KW-1133">Transmembrane helix</keyword>
<dbReference type="AlphaFoldDB" id="A0A5N6L5S2"/>
<evidence type="ECO:0000313" key="4">
    <source>
        <dbReference type="EMBL" id="KAB8653867.1"/>
    </source>
</evidence>
<accession>A0A5N6L5S2</accession>
<evidence type="ECO:0000313" key="3">
    <source>
        <dbReference type="EMBL" id="KAB8653865.1"/>
    </source>
</evidence>
<keyword evidence="2" id="KW-0472">Membrane</keyword>
<feature type="region of interest" description="Disordered" evidence="1">
    <location>
        <begin position="1"/>
        <end position="20"/>
    </location>
</feature>
<name>A0A5N6L5S2_9ROSI</name>
<keyword evidence="5" id="KW-1185">Reference proteome</keyword>
<reference evidence="4 5" key="1">
    <citation type="submission" date="2019-06" db="EMBL/GenBank/DDBJ databases">
        <title>A chromosomal-level reference genome of Carpinus fangiana (Coryloideae, Betulaceae).</title>
        <authorList>
            <person name="Yang X."/>
            <person name="Wang Z."/>
            <person name="Zhang L."/>
            <person name="Hao G."/>
            <person name="Liu J."/>
            <person name="Yang Y."/>
        </authorList>
    </citation>
    <scope>NUCLEOTIDE SEQUENCE [LARGE SCALE GENOMIC DNA]</scope>
    <source>
        <strain evidence="4">Cfa_2016G</strain>
        <tissue evidence="4">Leaf</tissue>
    </source>
</reference>
<gene>
    <name evidence="3" type="ORF">FH972_026163</name>
    <name evidence="4" type="ORF">FH972_026165</name>
</gene>
<feature type="region of interest" description="Disordered" evidence="1">
    <location>
        <begin position="62"/>
        <end position="104"/>
    </location>
</feature>
<proteinExistence type="predicted"/>
<keyword evidence="2" id="KW-0812">Transmembrane</keyword>
<evidence type="ECO:0000313" key="5">
    <source>
        <dbReference type="Proteomes" id="UP000327013"/>
    </source>
</evidence>
<dbReference type="EMBL" id="VIBQ01000081">
    <property type="protein sequence ID" value="KAB8653865.1"/>
    <property type="molecule type" value="Genomic_DNA"/>
</dbReference>
<comment type="caution">
    <text evidence="4">The sequence shown here is derived from an EMBL/GenBank/DDBJ whole genome shotgun (WGS) entry which is preliminary data.</text>
</comment>
<dbReference type="Proteomes" id="UP000327013">
    <property type="component" value="Unassembled WGS sequence"/>
</dbReference>
<dbReference type="EMBL" id="VIBQ01000081">
    <property type="protein sequence ID" value="KAB8653867.1"/>
    <property type="molecule type" value="Genomic_DNA"/>
</dbReference>
<feature type="transmembrane region" description="Helical" evidence="2">
    <location>
        <begin position="31"/>
        <end position="49"/>
    </location>
</feature>